<dbReference type="Gene3D" id="1.10.287.130">
    <property type="match status" value="1"/>
</dbReference>
<dbReference type="InterPro" id="IPR003661">
    <property type="entry name" value="HisK_dim/P_dom"/>
</dbReference>
<dbReference type="InterPro" id="IPR004358">
    <property type="entry name" value="Sig_transdc_His_kin-like_C"/>
</dbReference>
<protein>
    <recommendedName>
        <fullName evidence="2">histidine kinase</fullName>
        <ecNumber evidence="2">2.7.13.3</ecNumber>
    </recommendedName>
</protein>
<dbReference type="Pfam" id="PF00512">
    <property type="entry name" value="HisKA"/>
    <property type="match status" value="1"/>
</dbReference>
<feature type="domain" description="PAS" evidence="8">
    <location>
        <begin position="146"/>
        <end position="216"/>
    </location>
</feature>
<dbReference type="CDD" id="cd00082">
    <property type="entry name" value="HisKA"/>
    <property type="match status" value="1"/>
</dbReference>
<dbReference type="Pfam" id="PF00072">
    <property type="entry name" value="Response_reg"/>
    <property type="match status" value="2"/>
</dbReference>
<keyword evidence="3 4" id="KW-0597">Phosphoprotein</keyword>
<comment type="caution">
    <text evidence="9">The sequence shown here is derived from an EMBL/GenBank/DDBJ whole genome shotgun (WGS) entry which is preliminary data.</text>
</comment>
<dbReference type="PANTHER" id="PTHR43547">
    <property type="entry name" value="TWO-COMPONENT HISTIDINE KINASE"/>
    <property type="match status" value="1"/>
</dbReference>
<comment type="catalytic activity">
    <reaction evidence="1">
        <text>ATP + protein L-histidine = ADP + protein N-phospho-L-histidine.</text>
        <dbReference type="EC" id="2.7.13.3"/>
    </reaction>
</comment>
<gene>
    <name evidence="9" type="ORF">WKW77_18250</name>
</gene>
<dbReference type="SUPFAM" id="SSF55874">
    <property type="entry name" value="ATPase domain of HSP90 chaperone/DNA topoisomerase II/histidine kinase"/>
    <property type="match status" value="1"/>
</dbReference>
<dbReference type="Pfam" id="PF00989">
    <property type="entry name" value="PAS"/>
    <property type="match status" value="1"/>
</dbReference>
<dbReference type="PROSITE" id="PS50109">
    <property type="entry name" value="HIS_KIN"/>
    <property type="match status" value="1"/>
</dbReference>
<organism evidence="9 10">
    <name type="scientific">Variovorax ureilyticus</name>
    <dbReference type="NCBI Taxonomy" id="1836198"/>
    <lineage>
        <taxon>Bacteria</taxon>
        <taxon>Pseudomonadati</taxon>
        <taxon>Pseudomonadota</taxon>
        <taxon>Betaproteobacteria</taxon>
        <taxon>Burkholderiales</taxon>
        <taxon>Comamonadaceae</taxon>
        <taxon>Variovorax</taxon>
    </lineage>
</organism>
<dbReference type="SMART" id="SM00387">
    <property type="entry name" value="HATPase_c"/>
    <property type="match status" value="1"/>
</dbReference>
<dbReference type="InterPro" id="IPR005467">
    <property type="entry name" value="His_kinase_dom"/>
</dbReference>
<dbReference type="RefSeq" id="WP_340358267.1">
    <property type="nucleotide sequence ID" value="NZ_JBBKZU010000007.1"/>
</dbReference>
<feature type="coiled-coil region" evidence="5">
    <location>
        <begin position="252"/>
        <end position="279"/>
    </location>
</feature>
<dbReference type="CDD" id="cd17580">
    <property type="entry name" value="REC_2_DhkD-like"/>
    <property type="match status" value="1"/>
</dbReference>
<dbReference type="EC" id="2.7.13.3" evidence="2"/>
<dbReference type="SMART" id="SM00091">
    <property type="entry name" value="PAS"/>
    <property type="match status" value="1"/>
</dbReference>
<dbReference type="Pfam" id="PF02518">
    <property type="entry name" value="HATPase_c"/>
    <property type="match status" value="1"/>
</dbReference>
<feature type="modified residue" description="4-aspartylphosphate" evidence="4">
    <location>
        <position position="66"/>
    </location>
</feature>
<evidence type="ECO:0000313" key="10">
    <source>
        <dbReference type="Proteomes" id="UP001365846"/>
    </source>
</evidence>
<dbReference type="SMART" id="SM00448">
    <property type="entry name" value="REC"/>
    <property type="match status" value="2"/>
</dbReference>
<keyword evidence="5" id="KW-0175">Coiled coil</keyword>
<evidence type="ECO:0000259" key="7">
    <source>
        <dbReference type="PROSITE" id="PS50110"/>
    </source>
</evidence>
<dbReference type="PRINTS" id="PR00344">
    <property type="entry name" value="BCTRLSENSOR"/>
</dbReference>
<dbReference type="EMBL" id="JBBKZU010000007">
    <property type="protein sequence ID" value="MEJ8813033.1"/>
    <property type="molecule type" value="Genomic_DNA"/>
</dbReference>
<evidence type="ECO:0000256" key="1">
    <source>
        <dbReference type="ARBA" id="ARBA00000085"/>
    </source>
</evidence>
<dbReference type="Gene3D" id="3.40.50.2300">
    <property type="match status" value="2"/>
</dbReference>
<dbReference type="Proteomes" id="UP001365846">
    <property type="component" value="Unassembled WGS sequence"/>
</dbReference>
<feature type="domain" description="Response regulatory" evidence="7">
    <location>
        <begin position="538"/>
        <end position="657"/>
    </location>
</feature>
<dbReference type="PROSITE" id="PS50110">
    <property type="entry name" value="RESPONSE_REGULATORY"/>
    <property type="match status" value="2"/>
</dbReference>
<reference evidence="9 10" key="1">
    <citation type="submission" date="2024-03" db="EMBL/GenBank/DDBJ databases">
        <title>Novel species of the genus Variovorax.</title>
        <authorList>
            <person name="Liu Q."/>
            <person name="Xin Y.-H."/>
        </authorList>
    </citation>
    <scope>NUCLEOTIDE SEQUENCE [LARGE SCALE GENOMIC DNA]</scope>
    <source>
        <strain evidence="9 10">KACC 18899</strain>
    </source>
</reference>
<dbReference type="SMART" id="SM00388">
    <property type="entry name" value="HisKA"/>
    <property type="match status" value="1"/>
</dbReference>
<evidence type="ECO:0000259" key="6">
    <source>
        <dbReference type="PROSITE" id="PS50109"/>
    </source>
</evidence>
<dbReference type="Gene3D" id="3.30.450.20">
    <property type="entry name" value="PAS domain"/>
    <property type="match status" value="1"/>
</dbReference>
<keyword evidence="10" id="KW-1185">Reference proteome</keyword>
<dbReference type="InterPro" id="IPR011006">
    <property type="entry name" value="CheY-like_superfamily"/>
</dbReference>
<dbReference type="Gene3D" id="3.30.565.10">
    <property type="entry name" value="Histidine kinase-like ATPase, C-terminal domain"/>
    <property type="match status" value="1"/>
</dbReference>
<evidence type="ECO:0000256" key="4">
    <source>
        <dbReference type="PROSITE-ProRule" id="PRU00169"/>
    </source>
</evidence>
<dbReference type="CDD" id="cd16922">
    <property type="entry name" value="HATPase_EvgS-ArcB-TorS-like"/>
    <property type="match status" value="1"/>
</dbReference>
<evidence type="ECO:0000256" key="3">
    <source>
        <dbReference type="ARBA" id="ARBA00022553"/>
    </source>
</evidence>
<dbReference type="InterPro" id="IPR003594">
    <property type="entry name" value="HATPase_dom"/>
</dbReference>
<dbReference type="PANTHER" id="PTHR43547:SF2">
    <property type="entry name" value="HYBRID SIGNAL TRANSDUCTION HISTIDINE KINASE C"/>
    <property type="match status" value="1"/>
</dbReference>
<dbReference type="NCBIfam" id="TIGR00229">
    <property type="entry name" value="sensory_box"/>
    <property type="match status" value="1"/>
</dbReference>
<dbReference type="InterPro" id="IPR000014">
    <property type="entry name" value="PAS"/>
</dbReference>
<feature type="modified residue" description="4-aspartylphosphate" evidence="4">
    <location>
        <position position="587"/>
    </location>
</feature>
<feature type="domain" description="Response regulatory" evidence="7">
    <location>
        <begin position="18"/>
        <end position="134"/>
    </location>
</feature>
<dbReference type="SUPFAM" id="SSF55785">
    <property type="entry name" value="PYP-like sensor domain (PAS domain)"/>
    <property type="match status" value="1"/>
</dbReference>
<dbReference type="SUPFAM" id="SSF52172">
    <property type="entry name" value="CheY-like"/>
    <property type="match status" value="2"/>
</dbReference>
<accession>A0ABU8VH86</accession>
<dbReference type="InterPro" id="IPR013767">
    <property type="entry name" value="PAS_fold"/>
</dbReference>
<dbReference type="SUPFAM" id="SSF47384">
    <property type="entry name" value="Homodimeric domain of signal transducing histidine kinase"/>
    <property type="match status" value="1"/>
</dbReference>
<dbReference type="InterPro" id="IPR036890">
    <property type="entry name" value="HATPase_C_sf"/>
</dbReference>
<dbReference type="InterPro" id="IPR001789">
    <property type="entry name" value="Sig_transdc_resp-reg_receiver"/>
</dbReference>
<dbReference type="InterPro" id="IPR035965">
    <property type="entry name" value="PAS-like_dom_sf"/>
</dbReference>
<evidence type="ECO:0000313" key="9">
    <source>
        <dbReference type="EMBL" id="MEJ8813033.1"/>
    </source>
</evidence>
<evidence type="ECO:0000256" key="5">
    <source>
        <dbReference type="SAM" id="Coils"/>
    </source>
</evidence>
<dbReference type="PROSITE" id="PS50112">
    <property type="entry name" value="PAS"/>
    <property type="match status" value="1"/>
</dbReference>
<name>A0ABU8VH86_9BURK</name>
<evidence type="ECO:0000256" key="2">
    <source>
        <dbReference type="ARBA" id="ARBA00012438"/>
    </source>
</evidence>
<feature type="domain" description="Histidine kinase" evidence="6">
    <location>
        <begin position="293"/>
        <end position="512"/>
    </location>
</feature>
<evidence type="ECO:0000259" key="8">
    <source>
        <dbReference type="PROSITE" id="PS50112"/>
    </source>
</evidence>
<proteinExistence type="predicted"/>
<sequence>MTNGSGAINVTIDRGAHTVLVVDDNPATRYATARAIRAAGFQTVEAATGGEALALARQQVSAVVLDVHLPDMNGFEVCRAIRSDAETLRLPVVHLSAEHVQSEDRVEGLNAGADAYLVHPVEPAILVATLQALIRARMAELGLRRNELRFRTIYDQAPVAMALVDDAGYFVDVNPAMAALLSRPRSELLGGSLSSFAPDEARERLAAALTELAAANPEGWQIEVQLAGTEGRAIDVEWRMSSHVEPGLRIGMAEDISSRKELERRRQELLEREQAARAAAEHHSRTKDDFVAVLSHELRTPLNAIAGWVHILGRHADRPELARRGLDAIDRSVKAQSRIIADILDVSRLNSGKLRLHHEWATPSTLLSTSIEGLRRDIEARRLHLEVQQEGAASEPAWIDATRFQQVVWNLLTNAVKFSHEGGVVRVELTRRADRLRLVVQDEGQGIDPEFLPHLFDRFSQSDAPGNRRHGGLGLGLSIVRQIVELHEGDIRAESAGRGRGARFVAEIRATPVEPAHADTDSKEAAETVQGARLAGCGVLVIEDNVDASEMLMVVLTDAGADVRLATHAQEALTALTERWPDVVVCDIGLPGMDGYELMGEIRRLAIEKDQAVPFSLAFTAFSRPQDKAKALEAGFNAHLAKPLQPHALIAAISSRNAAH</sequence>
<dbReference type="CDD" id="cd00130">
    <property type="entry name" value="PAS"/>
    <property type="match status" value="1"/>
</dbReference>
<dbReference type="InterPro" id="IPR036097">
    <property type="entry name" value="HisK_dim/P_sf"/>
</dbReference>